<dbReference type="EMBL" id="GG692431">
    <property type="protein sequence ID" value="EER38637.1"/>
    <property type="molecule type" value="Genomic_DNA"/>
</dbReference>
<dbReference type="GO" id="GO:0043386">
    <property type="term" value="P:mycotoxin biosynthetic process"/>
    <property type="evidence" value="ECO:0007669"/>
    <property type="project" value="InterPro"/>
</dbReference>
<organism evidence="2 3">
    <name type="scientific">Ajellomyces capsulatus (strain H143)</name>
    <name type="common">Darling's disease fungus</name>
    <name type="synonym">Histoplasma capsulatum</name>
    <dbReference type="NCBI Taxonomy" id="544712"/>
    <lineage>
        <taxon>Eukaryota</taxon>
        <taxon>Fungi</taxon>
        <taxon>Dikarya</taxon>
        <taxon>Ascomycota</taxon>
        <taxon>Pezizomycotina</taxon>
        <taxon>Eurotiomycetes</taxon>
        <taxon>Eurotiomycetidae</taxon>
        <taxon>Onygenales</taxon>
        <taxon>Ajellomycetaceae</taxon>
        <taxon>Histoplasma</taxon>
    </lineage>
</organism>
<dbReference type="AlphaFoldDB" id="C6HN40"/>
<dbReference type="Pfam" id="PF11807">
    <property type="entry name" value="UstYa"/>
    <property type="match status" value="1"/>
</dbReference>
<sequence length="195" mass="21856">MTYGQGKPGAQGPPKFAIWDYRASILRPLSSRKFLKLNQTPDLRQFSRIDARTEISPPAPVNIASEKPVVLDASITATNQDKRLPGNGLNGIWNGLYDGHCIDMARLAFMCHADTVVITWNGAFFEGEPDFCAKHQCRNSDAILECSKHERRMFAILAHLTLDGLRYCIAAQHFRALRGRPDRRDMGRPVIFTGT</sequence>
<proteinExistence type="inferred from homology"/>
<reference evidence="3" key="1">
    <citation type="submission" date="2009-05" db="EMBL/GenBank/DDBJ databases">
        <title>The genome sequence of Ajellomyces capsulatus strain H143.</title>
        <authorList>
            <person name="Champion M."/>
            <person name="Cuomo C.A."/>
            <person name="Ma L.-J."/>
            <person name="Henn M.R."/>
            <person name="Sil A."/>
            <person name="Goldman B."/>
            <person name="Young S.K."/>
            <person name="Kodira C.D."/>
            <person name="Zeng Q."/>
            <person name="Koehrsen M."/>
            <person name="Alvarado L."/>
            <person name="Berlin A.M."/>
            <person name="Borenstein D."/>
            <person name="Chen Z."/>
            <person name="Engels R."/>
            <person name="Freedman E."/>
            <person name="Gellesch M."/>
            <person name="Goldberg J."/>
            <person name="Griggs A."/>
            <person name="Gujja S."/>
            <person name="Heiman D.I."/>
            <person name="Hepburn T.A."/>
            <person name="Howarth C."/>
            <person name="Jen D."/>
            <person name="Larson L."/>
            <person name="Lewis B."/>
            <person name="Mehta T."/>
            <person name="Park D."/>
            <person name="Pearson M."/>
            <person name="Roberts A."/>
            <person name="Saif S."/>
            <person name="Shea T.D."/>
            <person name="Shenoy N."/>
            <person name="Sisk P."/>
            <person name="Stolte C."/>
            <person name="Sykes S."/>
            <person name="Walk T."/>
            <person name="White J."/>
            <person name="Yandava C."/>
            <person name="Klein B."/>
            <person name="McEwen J.G."/>
            <person name="Puccia R."/>
            <person name="Goldman G.H."/>
            <person name="Felipe M.S."/>
            <person name="Nino-Vega G."/>
            <person name="San-Blas G."/>
            <person name="Taylor J.W."/>
            <person name="Mendoza L."/>
            <person name="Galagan J.E."/>
            <person name="Nusbaum C."/>
            <person name="Birren B.W."/>
        </authorList>
    </citation>
    <scope>NUCLEOTIDE SEQUENCE [LARGE SCALE GENOMIC DNA]</scope>
    <source>
        <strain evidence="3">H143</strain>
    </source>
</reference>
<accession>C6HN40</accession>
<evidence type="ECO:0000313" key="3">
    <source>
        <dbReference type="Proteomes" id="UP000002624"/>
    </source>
</evidence>
<dbReference type="STRING" id="544712.C6HN40"/>
<dbReference type="OrthoDB" id="3687641at2759"/>
<name>C6HN40_AJECH</name>
<comment type="similarity">
    <text evidence="1">Belongs to the ustYa family.</text>
</comment>
<dbReference type="Proteomes" id="UP000002624">
    <property type="component" value="Unassembled WGS sequence"/>
</dbReference>
<dbReference type="VEuPathDB" id="FungiDB:HCDG_07506"/>
<evidence type="ECO:0000313" key="2">
    <source>
        <dbReference type="EMBL" id="EER38637.1"/>
    </source>
</evidence>
<dbReference type="InterPro" id="IPR021765">
    <property type="entry name" value="UstYa-like"/>
</dbReference>
<evidence type="ECO:0000256" key="1">
    <source>
        <dbReference type="ARBA" id="ARBA00035112"/>
    </source>
</evidence>
<dbReference type="HOGENOM" id="CLU_1395949_0_0_1"/>
<protein>
    <submittedName>
        <fullName evidence="2">Uncharacterized protein</fullName>
    </submittedName>
</protein>
<gene>
    <name evidence="2" type="ORF">HCDG_07506</name>
</gene>